<evidence type="ECO:0000313" key="2">
    <source>
        <dbReference type="Proteomes" id="UP000002145"/>
    </source>
</evidence>
<organism evidence="1 2">
    <name type="scientific">Acetivibrio thermocellus (strain ATCC 27405 / DSM 1237 / JCM 9322 / NBRC 103400 / NCIMB 10682 / NRRL B-4536 / VPI 7372)</name>
    <name type="common">Clostridium thermocellum</name>
    <dbReference type="NCBI Taxonomy" id="203119"/>
    <lineage>
        <taxon>Bacteria</taxon>
        <taxon>Bacillati</taxon>
        <taxon>Bacillota</taxon>
        <taxon>Clostridia</taxon>
        <taxon>Eubacteriales</taxon>
        <taxon>Oscillospiraceae</taxon>
        <taxon>Acetivibrio</taxon>
    </lineage>
</organism>
<sequence length="477" mass="56116">MLLNLFNFRNFKDLFRNDINMMTVEEILYNEIKEFQASDRRAWMVIGDRYYRCENDILNRRIVRHTESGDIEDRSKANNRLAHGFVKNLVDEKIGYLLTKDYSLKCDNKEYIEKVKNVLGKYFQYTLTRLGYEASNKGIAWLQVYINEQGKFGMMIIPAEQCVPLWKDNTHTELYGMIRYYVQTVYEGKEKKQITRVEYYTDKEVYFYVLDNDHLIPDIEQYEGGPILHYKKGEEGRSWGKVPFIAWKNNHLEYPDVKFIKSLVDAYDKSRSEIDNFIEETKNLIYVLKGYGGENLSDFMKDLNYYRAIKIDDPEHGGVDTLTPKIDIQAAKEHFEQLKRDINEFGQGVPKDLDKYGNSPSGTALKFLYSGLDLKCNHLEVEFRQSFNQLLYFVNRYLAENGQGNYENENVELIFNRDIQINETETINNCVNSKGIISDETILANHPWVSDVEEELKQIEKERKSEEPPMFGEGDEE</sequence>
<keyword evidence="2" id="KW-1185">Reference proteome</keyword>
<dbReference type="EMBL" id="CP000568">
    <property type="protein sequence ID" value="ABN53677.1"/>
    <property type="molecule type" value="Genomic_DNA"/>
</dbReference>
<dbReference type="STRING" id="203119.Cthe_2475"/>
<dbReference type="AlphaFoldDB" id="A3DI98"/>
<evidence type="ECO:0000313" key="1">
    <source>
        <dbReference type="EMBL" id="ABN53677.1"/>
    </source>
</evidence>
<dbReference type="NCBIfam" id="TIGR01538">
    <property type="entry name" value="portal_SPP1"/>
    <property type="match status" value="1"/>
</dbReference>
<reference evidence="2" key="1">
    <citation type="submission" date="2007-02" db="EMBL/GenBank/DDBJ databases">
        <title>Complete sequence of Clostridium thermocellum ATCC 27405.</title>
        <authorList>
            <consortium name="US DOE Joint Genome Institute"/>
            <person name="Copeland A."/>
            <person name="Lucas S."/>
            <person name="Lapidus A."/>
            <person name="Barry K."/>
            <person name="Detter J.C."/>
            <person name="Glavina del Rio T."/>
            <person name="Hammon N."/>
            <person name="Israni S."/>
            <person name="Dalin E."/>
            <person name="Tice H."/>
            <person name="Pitluck S."/>
            <person name="Chertkov O."/>
            <person name="Brettin T."/>
            <person name="Bruce D."/>
            <person name="Han C."/>
            <person name="Tapia R."/>
            <person name="Gilna P."/>
            <person name="Schmutz J."/>
            <person name="Larimer F."/>
            <person name="Land M."/>
            <person name="Hauser L."/>
            <person name="Kyrpides N."/>
            <person name="Mikhailova N."/>
            <person name="Wu J.H.D."/>
            <person name="Newcomb M."/>
            <person name="Richardson P."/>
        </authorList>
    </citation>
    <scope>NUCLEOTIDE SEQUENCE [LARGE SCALE GENOMIC DNA]</scope>
    <source>
        <strain evidence="2">ATCC 27405 / DSM 1237 / JCM 9322 / NBRC 103400 / NCIMB 10682 / NRRL B-4536 / VPI 7372</strain>
    </source>
</reference>
<dbReference type="KEGG" id="cth:Cthe_2475"/>
<reference evidence="1 2" key="2">
    <citation type="journal article" date="2013" name="Biotechnol. Biofuels">
        <title>Global transcriptome analysis of Clostridium thermocellum ATCC 27405 during growth on dilute acid pretreated Populus and switchgrass.</title>
        <authorList>
            <person name="Wilson C.M."/>
            <person name="Rodriguez M.Jr."/>
            <person name="Johnson C.M."/>
            <person name="Martin S.L."/>
            <person name="Chu T.M."/>
            <person name="Wolfinger R.D."/>
            <person name="Hauser L.J."/>
            <person name="Land M.L."/>
            <person name="Klingeman D.M."/>
            <person name="Syed M.H."/>
            <person name="Ragauskas A.J."/>
            <person name="Tschaplinski T.J."/>
            <person name="Mielenz J.R."/>
            <person name="Brown S.D."/>
        </authorList>
    </citation>
    <scope>NUCLEOTIDE SEQUENCE [LARGE SCALE GENOMIC DNA]</scope>
    <source>
        <strain evidence="2">ATCC 27405 / DSM 1237 / JCM 9322 / NBRC 103400 / NCIMB 10682 / NRRL B-4536 / VPI 7372</strain>
    </source>
</reference>
<dbReference type="Proteomes" id="UP000002145">
    <property type="component" value="Chromosome"/>
</dbReference>
<accession>A3DI98</accession>
<proteinExistence type="predicted"/>
<protein>
    <submittedName>
        <fullName evidence="1">Phage portal protein, SPP1 family</fullName>
    </submittedName>
</protein>
<dbReference type="HOGENOM" id="CLU_041766_0_0_9"/>
<dbReference type="RefSeq" id="WP_020457820.1">
    <property type="nucleotide sequence ID" value="NC_009012.1"/>
</dbReference>
<dbReference type="InterPro" id="IPR006428">
    <property type="entry name" value="Portal_SPP1-type"/>
</dbReference>
<dbReference type="GeneID" id="35804481"/>
<gene>
    <name evidence="1" type="ordered locus">Cthe_2475</name>
</gene>
<dbReference type="OrthoDB" id="1697867at2"/>
<dbReference type="Pfam" id="PF05133">
    <property type="entry name" value="SPP1_portal"/>
    <property type="match status" value="1"/>
</dbReference>
<dbReference type="InterPro" id="IPR021145">
    <property type="entry name" value="Portal_protein_SPP1_Gp6-like"/>
</dbReference>
<dbReference type="eggNOG" id="ENOG502Z7ZB">
    <property type="taxonomic scope" value="Bacteria"/>
</dbReference>
<name>A3DI98_ACET2</name>